<dbReference type="EMBL" id="AZFK01000077">
    <property type="protein sequence ID" value="KRL88376.1"/>
    <property type="molecule type" value="Genomic_DNA"/>
</dbReference>
<dbReference type="Proteomes" id="UP000050816">
    <property type="component" value="Unassembled WGS sequence"/>
</dbReference>
<gene>
    <name evidence="16" type="ORF">FC43_GL000317</name>
</gene>
<evidence type="ECO:0000256" key="5">
    <source>
        <dbReference type="ARBA" id="ARBA00011921"/>
    </source>
</evidence>
<accession>A0A0R1UBK7</accession>
<dbReference type="GO" id="GO:0009089">
    <property type="term" value="P:lysine biosynthetic process via diaminopimelate"/>
    <property type="evidence" value="ECO:0007669"/>
    <property type="project" value="UniProtKB-UniPathway"/>
</dbReference>
<protein>
    <recommendedName>
        <fullName evidence="6">Probable succinyl-diaminopimelate desuccinylase</fullName>
        <ecNumber evidence="5">3.5.1.18</ecNumber>
    </recommendedName>
</protein>
<keyword evidence="10" id="KW-0862">Zinc</keyword>
<keyword evidence="12" id="KW-0457">Lysine biosynthesis</keyword>
<comment type="cofactor">
    <cofactor evidence="2">
        <name>Zn(2+)</name>
        <dbReference type="ChEBI" id="CHEBI:29105"/>
    </cofactor>
</comment>
<keyword evidence="7" id="KW-0028">Amino-acid biosynthesis</keyword>
<comment type="similarity">
    <text evidence="4">Belongs to the peptidase M20A family.</text>
</comment>
<evidence type="ECO:0000256" key="12">
    <source>
        <dbReference type="ARBA" id="ARBA00023154"/>
    </source>
</evidence>
<dbReference type="PATRIC" id="fig|1423760.3.peg.334"/>
<dbReference type="GO" id="GO:0046872">
    <property type="term" value="F:metal ion binding"/>
    <property type="evidence" value="ECO:0007669"/>
    <property type="project" value="UniProtKB-KW"/>
</dbReference>
<proteinExistence type="inferred from homology"/>
<evidence type="ECO:0000313" key="17">
    <source>
        <dbReference type="Proteomes" id="UP000050816"/>
    </source>
</evidence>
<evidence type="ECO:0000313" key="16">
    <source>
        <dbReference type="EMBL" id="KRL88376.1"/>
    </source>
</evidence>
<dbReference type="Pfam" id="PF07687">
    <property type="entry name" value="M20_dimer"/>
    <property type="match status" value="1"/>
</dbReference>
<evidence type="ECO:0000256" key="11">
    <source>
        <dbReference type="ARBA" id="ARBA00022915"/>
    </source>
</evidence>
<evidence type="ECO:0000256" key="4">
    <source>
        <dbReference type="ARBA" id="ARBA00006247"/>
    </source>
</evidence>
<comment type="catalytic activity">
    <reaction evidence="14">
        <text>N-succinyl-(2S,6S)-2,6-diaminopimelate + H2O = (2S,6S)-2,6-diaminopimelate + succinate</text>
        <dbReference type="Rhea" id="RHEA:22608"/>
        <dbReference type="ChEBI" id="CHEBI:15377"/>
        <dbReference type="ChEBI" id="CHEBI:30031"/>
        <dbReference type="ChEBI" id="CHEBI:57609"/>
        <dbReference type="ChEBI" id="CHEBI:58087"/>
        <dbReference type="EC" id="3.5.1.18"/>
    </reaction>
</comment>
<evidence type="ECO:0000256" key="1">
    <source>
        <dbReference type="ARBA" id="ARBA00001941"/>
    </source>
</evidence>
<dbReference type="InterPro" id="IPR036264">
    <property type="entry name" value="Bact_exopeptidase_dim_dom"/>
</dbReference>
<dbReference type="EC" id="3.5.1.18" evidence="5"/>
<keyword evidence="9" id="KW-0378">Hydrolase</keyword>
<dbReference type="AlphaFoldDB" id="A0A0R1UBK7"/>
<dbReference type="RefSeq" id="WP_056955352.1">
    <property type="nucleotide sequence ID" value="NZ_AZFK01000077.1"/>
</dbReference>
<dbReference type="Gene3D" id="3.40.630.10">
    <property type="entry name" value="Zn peptidases"/>
    <property type="match status" value="1"/>
</dbReference>
<dbReference type="PANTHER" id="PTHR43808:SF8">
    <property type="entry name" value="PEPTIDASE M20 DIMERISATION DOMAIN-CONTAINING PROTEIN"/>
    <property type="match status" value="1"/>
</dbReference>
<evidence type="ECO:0000256" key="14">
    <source>
        <dbReference type="ARBA" id="ARBA00051301"/>
    </source>
</evidence>
<dbReference type="PROSITE" id="PS00758">
    <property type="entry name" value="ARGE_DAPE_CPG2_1"/>
    <property type="match status" value="1"/>
</dbReference>
<evidence type="ECO:0000256" key="9">
    <source>
        <dbReference type="ARBA" id="ARBA00022801"/>
    </source>
</evidence>
<sequence length="384" mass="41800">MDKQEREQFVADLIRLNTVGGHEDRVAHFLKAAFDARGIYNQVLPVENGRSNFYAEIGTGEIDKVVALEGHEDVVALGNPAAWDHEPLGAEIKDGKMYGRGTTDMKGGLAAECIAMFELADRTEPVRGKVKLLVTVAEESSPQNHMQGAQAFTKAGYLADVDAMILAEPSFGQLNCANKGSLTYAVTSKGKAAHSSMPQLGFNAIEPLMTFYQAQQAFFATLGAENPHLGKTVPVVTKIEGGQQLNSVPSTAALYMKVRTIPEEPNLMILDHLQELIDRINRQEGAQLALELLGQKVPVVTDPHGEFNQILHQVAEEVFDQSIKICGSAAGTDASEMIKGNPDMTIAVFGPGNRTAHQVDEYMLLSTFHKDIEVYKQAILTYFG</sequence>
<dbReference type="Pfam" id="PF01546">
    <property type="entry name" value="Peptidase_M20"/>
    <property type="match status" value="1"/>
</dbReference>
<comment type="caution">
    <text evidence="16">The sequence shown here is derived from an EMBL/GenBank/DDBJ whole genome shotgun (WGS) entry which is preliminary data.</text>
</comment>
<dbReference type="InterPro" id="IPR050072">
    <property type="entry name" value="Peptidase_M20A"/>
</dbReference>
<evidence type="ECO:0000259" key="15">
    <source>
        <dbReference type="Pfam" id="PF07687"/>
    </source>
</evidence>
<evidence type="ECO:0000256" key="3">
    <source>
        <dbReference type="ARBA" id="ARBA00005130"/>
    </source>
</evidence>
<evidence type="ECO:0000256" key="13">
    <source>
        <dbReference type="ARBA" id="ARBA00023285"/>
    </source>
</evidence>
<dbReference type="InterPro" id="IPR010182">
    <property type="entry name" value="ArgE/DapE"/>
</dbReference>
<dbReference type="GO" id="GO:0019877">
    <property type="term" value="P:diaminopimelate biosynthetic process"/>
    <property type="evidence" value="ECO:0007669"/>
    <property type="project" value="UniProtKB-KW"/>
</dbReference>
<dbReference type="GO" id="GO:0009014">
    <property type="term" value="F:succinyl-diaminopimelate desuccinylase activity"/>
    <property type="evidence" value="ECO:0007669"/>
    <property type="project" value="UniProtKB-EC"/>
</dbReference>
<evidence type="ECO:0000256" key="2">
    <source>
        <dbReference type="ARBA" id="ARBA00001947"/>
    </source>
</evidence>
<dbReference type="InterPro" id="IPR011650">
    <property type="entry name" value="Peptidase_M20_dimer"/>
</dbReference>
<dbReference type="InterPro" id="IPR002933">
    <property type="entry name" value="Peptidase_M20"/>
</dbReference>
<dbReference type="CDD" id="cd08659">
    <property type="entry name" value="M20_ArgE_DapE-like"/>
    <property type="match status" value="1"/>
</dbReference>
<name>A0A0R1UBK7_9LACO</name>
<dbReference type="InterPro" id="IPR001261">
    <property type="entry name" value="ArgE/DapE_CS"/>
</dbReference>
<comment type="pathway">
    <text evidence="3">Amino-acid biosynthesis; L-lysine biosynthesis via DAP pathway; LL-2,6-diaminopimelate from (S)-tetrahydrodipicolinate (succinylase route): step 3/3.</text>
</comment>
<dbReference type="Gene3D" id="3.30.70.360">
    <property type="match status" value="1"/>
</dbReference>
<dbReference type="NCBIfam" id="NF006365">
    <property type="entry name" value="PRK08588.1"/>
    <property type="match status" value="1"/>
</dbReference>
<keyword evidence="13" id="KW-0170">Cobalt</keyword>
<feature type="domain" description="Peptidase M20 dimerisation" evidence="15">
    <location>
        <begin position="177"/>
        <end position="282"/>
    </location>
</feature>
<dbReference type="PANTHER" id="PTHR43808">
    <property type="entry name" value="ACETYLORNITHINE DEACETYLASE"/>
    <property type="match status" value="1"/>
</dbReference>
<evidence type="ECO:0000256" key="6">
    <source>
        <dbReference type="ARBA" id="ARBA00016853"/>
    </source>
</evidence>
<comment type="cofactor">
    <cofactor evidence="1">
        <name>Co(2+)</name>
        <dbReference type="ChEBI" id="CHEBI:48828"/>
    </cofactor>
</comment>
<keyword evidence="8" id="KW-0479">Metal-binding</keyword>
<dbReference type="SUPFAM" id="SSF55031">
    <property type="entry name" value="Bacterial exopeptidase dimerisation domain"/>
    <property type="match status" value="1"/>
</dbReference>
<evidence type="ECO:0000256" key="8">
    <source>
        <dbReference type="ARBA" id="ARBA00022723"/>
    </source>
</evidence>
<evidence type="ECO:0000256" key="7">
    <source>
        <dbReference type="ARBA" id="ARBA00022605"/>
    </source>
</evidence>
<organism evidence="16 17">
    <name type="scientific">Limosilactobacillus ingluviei DSM 15946</name>
    <dbReference type="NCBI Taxonomy" id="1423760"/>
    <lineage>
        <taxon>Bacteria</taxon>
        <taxon>Bacillati</taxon>
        <taxon>Bacillota</taxon>
        <taxon>Bacilli</taxon>
        <taxon>Lactobacillales</taxon>
        <taxon>Lactobacillaceae</taxon>
        <taxon>Limosilactobacillus</taxon>
    </lineage>
</organism>
<dbReference type="NCBIfam" id="TIGR01910">
    <property type="entry name" value="DapE-ArgE"/>
    <property type="match status" value="1"/>
</dbReference>
<dbReference type="UniPathway" id="UPA00034">
    <property type="reaction ID" value="UER00021"/>
</dbReference>
<reference evidence="16 17" key="1">
    <citation type="journal article" date="2015" name="Genome Announc.">
        <title>Expanding the biotechnology potential of lactobacilli through comparative genomics of 213 strains and associated genera.</title>
        <authorList>
            <person name="Sun Z."/>
            <person name="Harris H.M."/>
            <person name="McCann A."/>
            <person name="Guo C."/>
            <person name="Argimon S."/>
            <person name="Zhang W."/>
            <person name="Yang X."/>
            <person name="Jeffery I.B."/>
            <person name="Cooney J.C."/>
            <person name="Kagawa T.F."/>
            <person name="Liu W."/>
            <person name="Song Y."/>
            <person name="Salvetti E."/>
            <person name="Wrobel A."/>
            <person name="Rasinkangas P."/>
            <person name="Parkhill J."/>
            <person name="Rea M.C."/>
            <person name="O'Sullivan O."/>
            <person name="Ritari J."/>
            <person name="Douillard F.P."/>
            <person name="Paul Ross R."/>
            <person name="Yang R."/>
            <person name="Briner A.E."/>
            <person name="Felis G.E."/>
            <person name="de Vos W.M."/>
            <person name="Barrangou R."/>
            <person name="Klaenhammer T.R."/>
            <person name="Caufield P.W."/>
            <person name="Cui Y."/>
            <person name="Zhang H."/>
            <person name="O'Toole P.W."/>
        </authorList>
    </citation>
    <scope>NUCLEOTIDE SEQUENCE [LARGE SCALE GENOMIC DNA]</scope>
    <source>
        <strain evidence="16 17">DSM 15946</strain>
    </source>
</reference>
<evidence type="ECO:0000256" key="10">
    <source>
        <dbReference type="ARBA" id="ARBA00022833"/>
    </source>
</evidence>
<dbReference type="SUPFAM" id="SSF53187">
    <property type="entry name" value="Zn-dependent exopeptidases"/>
    <property type="match status" value="1"/>
</dbReference>
<keyword evidence="11" id="KW-0220">Diaminopimelate biosynthesis</keyword>